<dbReference type="EMBL" id="JBHMBC010000016">
    <property type="protein sequence ID" value="MFB9820031.1"/>
    <property type="molecule type" value="Genomic_DNA"/>
</dbReference>
<dbReference type="InterPro" id="IPR036388">
    <property type="entry name" value="WH-like_DNA-bd_sf"/>
</dbReference>
<sequence>MDPFGRSRYALGMSTQAVLLKKSGAASQRIADELSQRILDGDLAPGTRIRQEQIAEDFGVSRLPIREALRILESHGLVTLVASSGAWVSSMNLAECQETYLIRERLEPLALGQAIDNVGIETLDRLVQLTSEMENCRVVEDFVELDREFHLLSFQDAGMPTLLEMVERLWNTTQHYRRAYVQLIGPDGLADTHLEHRLLVAAIRRRDTRSAEELLAMHVRKTRMALLDHPEIFDRQK</sequence>
<keyword evidence="3" id="KW-0804">Transcription</keyword>
<dbReference type="SMART" id="SM00895">
    <property type="entry name" value="FCD"/>
    <property type="match status" value="1"/>
</dbReference>
<protein>
    <submittedName>
        <fullName evidence="5">GntR family transcriptional regulator</fullName>
    </submittedName>
</protein>
<evidence type="ECO:0000256" key="1">
    <source>
        <dbReference type="ARBA" id="ARBA00023015"/>
    </source>
</evidence>
<evidence type="ECO:0000313" key="5">
    <source>
        <dbReference type="EMBL" id="MFB9820031.1"/>
    </source>
</evidence>
<accession>A0ABV5XZ63</accession>
<evidence type="ECO:0000256" key="2">
    <source>
        <dbReference type="ARBA" id="ARBA00023125"/>
    </source>
</evidence>
<feature type="domain" description="HTH gntR-type" evidence="4">
    <location>
        <begin position="24"/>
        <end position="91"/>
    </location>
</feature>
<dbReference type="InterPro" id="IPR036390">
    <property type="entry name" value="WH_DNA-bd_sf"/>
</dbReference>
<evidence type="ECO:0000259" key="4">
    <source>
        <dbReference type="PROSITE" id="PS50949"/>
    </source>
</evidence>
<evidence type="ECO:0000256" key="3">
    <source>
        <dbReference type="ARBA" id="ARBA00023163"/>
    </source>
</evidence>
<dbReference type="InterPro" id="IPR000524">
    <property type="entry name" value="Tscrpt_reg_HTH_GntR"/>
</dbReference>
<dbReference type="SUPFAM" id="SSF46785">
    <property type="entry name" value="Winged helix' DNA-binding domain"/>
    <property type="match status" value="1"/>
</dbReference>
<comment type="caution">
    <text evidence="5">The sequence shown here is derived from an EMBL/GenBank/DDBJ whole genome shotgun (WGS) entry which is preliminary data.</text>
</comment>
<dbReference type="Pfam" id="PF00392">
    <property type="entry name" value="GntR"/>
    <property type="match status" value="1"/>
</dbReference>
<evidence type="ECO:0000313" key="6">
    <source>
        <dbReference type="Proteomes" id="UP001589702"/>
    </source>
</evidence>
<dbReference type="SUPFAM" id="SSF48008">
    <property type="entry name" value="GntR ligand-binding domain-like"/>
    <property type="match status" value="1"/>
</dbReference>
<dbReference type="Pfam" id="PF07729">
    <property type="entry name" value="FCD"/>
    <property type="match status" value="1"/>
</dbReference>
<dbReference type="InterPro" id="IPR008920">
    <property type="entry name" value="TF_FadR/GntR_C"/>
</dbReference>
<dbReference type="PANTHER" id="PTHR43537">
    <property type="entry name" value="TRANSCRIPTIONAL REGULATOR, GNTR FAMILY"/>
    <property type="match status" value="1"/>
</dbReference>
<dbReference type="InterPro" id="IPR011711">
    <property type="entry name" value="GntR_C"/>
</dbReference>
<dbReference type="PANTHER" id="PTHR43537:SF41">
    <property type="entry name" value="TRANSCRIPTIONAL REGULATORY PROTEIN"/>
    <property type="match status" value="1"/>
</dbReference>
<dbReference type="Proteomes" id="UP001589702">
    <property type="component" value="Unassembled WGS sequence"/>
</dbReference>
<dbReference type="Gene3D" id="1.20.120.530">
    <property type="entry name" value="GntR ligand-binding domain-like"/>
    <property type="match status" value="1"/>
</dbReference>
<keyword evidence="1" id="KW-0805">Transcription regulation</keyword>
<dbReference type="PROSITE" id="PS50949">
    <property type="entry name" value="HTH_GNTR"/>
    <property type="match status" value="1"/>
</dbReference>
<reference evidence="5 6" key="1">
    <citation type="submission" date="2024-09" db="EMBL/GenBank/DDBJ databases">
        <authorList>
            <person name="Sun Q."/>
            <person name="Mori K."/>
        </authorList>
    </citation>
    <scope>NUCLEOTIDE SEQUENCE [LARGE SCALE GENOMIC DNA]</scope>
    <source>
        <strain evidence="5 6">JCM 1334</strain>
    </source>
</reference>
<dbReference type="CDD" id="cd07377">
    <property type="entry name" value="WHTH_GntR"/>
    <property type="match status" value="1"/>
</dbReference>
<dbReference type="SMART" id="SM00345">
    <property type="entry name" value="HTH_GNTR"/>
    <property type="match status" value="1"/>
</dbReference>
<dbReference type="PRINTS" id="PR00035">
    <property type="entry name" value="HTHGNTR"/>
</dbReference>
<dbReference type="Gene3D" id="1.10.10.10">
    <property type="entry name" value="Winged helix-like DNA-binding domain superfamily/Winged helix DNA-binding domain"/>
    <property type="match status" value="1"/>
</dbReference>
<keyword evidence="6" id="KW-1185">Reference proteome</keyword>
<proteinExistence type="predicted"/>
<keyword evidence="2" id="KW-0238">DNA-binding</keyword>
<gene>
    <name evidence="5" type="ORF">ACFFP1_11020</name>
</gene>
<organism evidence="5 6">
    <name type="scientific">Arthrobacter ramosus</name>
    <dbReference type="NCBI Taxonomy" id="1672"/>
    <lineage>
        <taxon>Bacteria</taxon>
        <taxon>Bacillati</taxon>
        <taxon>Actinomycetota</taxon>
        <taxon>Actinomycetes</taxon>
        <taxon>Micrococcales</taxon>
        <taxon>Micrococcaceae</taxon>
        <taxon>Arthrobacter</taxon>
    </lineage>
</organism>
<name>A0ABV5XZ63_ARTRM</name>